<evidence type="ECO:0000256" key="3">
    <source>
        <dbReference type="ARBA" id="ARBA00022490"/>
    </source>
</evidence>
<sequence length="1314" mass="147660">MEDNVEDDGEIDERKLTVVCTLPFEKDFQAGEGLENAKASIFRGCSGAHALVLVLCIDCSFADEEKSALEKIMEPLGKSVWNHTLVLFSVEEEMVETPIEMFIASEGDALQWLIEKCGKRYHVLNNKNWGDRSQVGELLEKIDKMVVENQGCTFEMSKKMLLPVKEKRAKQRRMKFERKEREIDEKNQEEIIRSDPISVNRTRSIDIPLNCNVCFPIHWRKRRIVANLVVWQTSKDHPMDTTPCPELSNLLRDIRIDVQSTLRRRFQCLDEDLLQTRSLSAPLKDVYTELYITEGENVLNKHEVRWIETAHRRATEERPILLEDIFKPLSGQDHSIRSVLTHGVAGIGKTVCVQKFILDWAEGEANQDVHLIFPLPFRELNLLRDKTSNLNDLLEFFMDTKQLDLSQLEAKVIFILDGLDECRLSLDFQNSLSVYDVTQPAPVEVLVTNLIAGNLLPSARVWITSRPAAADLIPSKFVDRVTEVQGFNDTQKEEYISKRIRDQTLADKIISHLKSSRSLFIMCQIPVFCLISATVLEKILPQGEEGEIPSTLTQMYTYYLMVQVKLKNERPLEKNISDEDMVLKLGKLAFLNLKKHNLIFYMNDLEDCGINMQEASLYSGLFTEIFREESGLQGKVYTFVHLSIQEHLAALYVYFCFVHRHTNQLKQPGLLSIPGCLTQRSSIFDLQQAAVKEALSSSSGHLDMFLRFLLGFSLKSSQYLLKNLWIKTESGSDSTDKIVVFIKEKIKENLPPEKLICLFHCLNELNEHSLVEEIQGYVQAGSKINTKLTVSQWSAMVFVLLTSGQKLDVFDLNDYIGPCISPEESLQRLHSVVEASKTAKLYEQTFSRKCFTTLVSILTSKTSSLRELHITRSNIDDNKFKTLCAGLESLQCKLEVLRLEFCSLSDKVCDLMASALKSNPSHLKELDLSGNKFSYFGLRNLLTELQNPACKLEKLCMRTCDLKVDVCAALASLLKSEPSSLRQLNLSKNEFGDSGTKLLVGGLGNPHSELKILKLESCGITHEGCAALAAALKSNPSHLRELDLSGNQEIGNTGARLENCNITSEGCVALARALRLNPMHLKVLDLTWNMLGDSGVKELSSAFKNPHSNLKVLRLRDCHIGEEGCAALASLLRSNPSHLQDLDLSQNKMGTSGVKMLSSALENPDCKLEILRVCWSPAHFGRKAGVHPQSITEHDKNISTPSMKVNTKTSASYALQSLLCPGIQLIPTRHSQSQIFIHAQTTTATPLTDTNLPVPPGSCTSQGAHSNLEAICSGLNRVIRDRPLILVSLWLTQGPNFPCHPQLPEGKAERQRLG</sequence>
<dbReference type="Pfam" id="PF04548">
    <property type="entry name" value="AIG1"/>
    <property type="match status" value="1"/>
</dbReference>
<dbReference type="GO" id="GO:0005737">
    <property type="term" value="C:cytoplasm"/>
    <property type="evidence" value="ECO:0007669"/>
    <property type="project" value="UniProtKB-SubCell"/>
</dbReference>
<comment type="caution">
    <text evidence="9">The sequence shown here is derived from an EMBL/GenBank/DDBJ whole genome shotgun (WGS) entry which is preliminary data.</text>
</comment>
<dbReference type="InterPro" id="IPR041075">
    <property type="entry name" value="NOD1/2_WH"/>
</dbReference>
<keyword evidence="5" id="KW-0677">Repeat</keyword>
<dbReference type="OrthoDB" id="120976at2759"/>
<keyword evidence="10" id="KW-1185">Reference proteome</keyword>
<dbReference type="Pfam" id="PF14484">
    <property type="entry name" value="FISNA"/>
    <property type="match status" value="1"/>
</dbReference>
<keyword evidence="4" id="KW-0433">Leucine-rich repeat</keyword>
<keyword evidence="6" id="KW-0547">Nucleotide-binding</keyword>
<dbReference type="PROSITE" id="PS50837">
    <property type="entry name" value="NACHT"/>
    <property type="match status" value="1"/>
</dbReference>
<dbReference type="InterPro" id="IPR051261">
    <property type="entry name" value="NLR"/>
</dbReference>
<accession>A0A553QSX0</accession>
<keyword evidence="7" id="KW-0067">ATP-binding</keyword>
<dbReference type="FunFam" id="3.40.50.300:FF:001524">
    <property type="entry name" value="Si:dkey-126g1.7"/>
    <property type="match status" value="1"/>
</dbReference>
<dbReference type="Gene3D" id="3.80.10.10">
    <property type="entry name" value="Ribonuclease Inhibitor"/>
    <property type="match status" value="2"/>
</dbReference>
<dbReference type="Pfam" id="PF17779">
    <property type="entry name" value="WHD_NOD2"/>
    <property type="match status" value="1"/>
</dbReference>
<comment type="similarity">
    <text evidence="2">Belongs to the TRAFAC class TrmE-Era-EngA-EngB-Septin-like GTPase superfamily. AIG1/Toc34/Toc159-like paraseptin GTPase family. IAN subfamily.</text>
</comment>
<dbReference type="Pfam" id="PF17776">
    <property type="entry name" value="NLRC4_HD2"/>
    <property type="match status" value="1"/>
</dbReference>
<dbReference type="InterPro" id="IPR032675">
    <property type="entry name" value="LRR_dom_sf"/>
</dbReference>
<dbReference type="CDD" id="cd00116">
    <property type="entry name" value="LRR_RI"/>
    <property type="match status" value="1"/>
</dbReference>
<dbReference type="SUPFAM" id="SSF52047">
    <property type="entry name" value="RNI-like"/>
    <property type="match status" value="1"/>
</dbReference>
<proteinExistence type="inferred from homology"/>
<evidence type="ECO:0000256" key="6">
    <source>
        <dbReference type="ARBA" id="ARBA00022741"/>
    </source>
</evidence>
<evidence type="ECO:0000256" key="4">
    <source>
        <dbReference type="ARBA" id="ARBA00022614"/>
    </source>
</evidence>
<dbReference type="PANTHER" id="PTHR24106">
    <property type="entry name" value="NACHT, LRR AND CARD DOMAINS-CONTAINING"/>
    <property type="match status" value="1"/>
</dbReference>
<dbReference type="SMART" id="SM01288">
    <property type="entry name" value="FISNA"/>
    <property type="match status" value="1"/>
</dbReference>
<dbReference type="STRING" id="623744.A0A553QSX0"/>
<evidence type="ECO:0000256" key="7">
    <source>
        <dbReference type="ARBA" id="ARBA00022840"/>
    </source>
</evidence>
<reference evidence="9 10" key="1">
    <citation type="journal article" date="2019" name="Sci. Data">
        <title>Hybrid genome assembly and annotation of Danionella translucida.</title>
        <authorList>
            <person name="Kadobianskyi M."/>
            <person name="Schulze L."/>
            <person name="Schuelke M."/>
            <person name="Judkewitz B."/>
        </authorList>
    </citation>
    <scope>NUCLEOTIDE SEQUENCE [LARGE SCALE GENOMIC DNA]</scope>
    <source>
        <strain evidence="9 10">Bolton</strain>
    </source>
</reference>
<dbReference type="GO" id="GO:0005524">
    <property type="term" value="F:ATP binding"/>
    <property type="evidence" value="ECO:0007669"/>
    <property type="project" value="UniProtKB-KW"/>
</dbReference>
<gene>
    <name evidence="9" type="ORF">DNTS_015610</name>
</gene>
<dbReference type="GO" id="GO:0005525">
    <property type="term" value="F:GTP binding"/>
    <property type="evidence" value="ECO:0007669"/>
    <property type="project" value="InterPro"/>
</dbReference>
<comment type="subcellular location">
    <subcellularLocation>
        <location evidence="1">Cytoplasm</location>
    </subcellularLocation>
</comment>
<evidence type="ECO:0000313" key="10">
    <source>
        <dbReference type="Proteomes" id="UP000316079"/>
    </source>
</evidence>
<protein>
    <recommendedName>
        <fullName evidence="8">NACHT domain-containing protein</fullName>
    </recommendedName>
</protein>
<dbReference type="Pfam" id="PF05729">
    <property type="entry name" value="NACHT"/>
    <property type="match status" value="1"/>
</dbReference>
<keyword evidence="3" id="KW-0963">Cytoplasm</keyword>
<dbReference type="SUPFAM" id="SSF52540">
    <property type="entry name" value="P-loop containing nucleoside triphosphate hydrolases"/>
    <property type="match status" value="1"/>
</dbReference>
<evidence type="ECO:0000256" key="1">
    <source>
        <dbReference type="ARBA" id="ARBA00004496"/>
    </source>
</evidence>
<dbReference type="Gene3D" id="3.40.50.300">
    <property type="entry name" value="P-loop containing nucleotide triphosphate hydrolases"/>
    <property type="match status" value="2"/>
</dbReference>
<evidence type="ECO:0000313" key="9">
    <source>
        <dbReference type="EMBL" id="TRY92858.1"/>
    </source>
</evidence>
<dbReference type="Pfam" id="PF13516">
    <property type="entry name" value="LRR_6"/>
    <property type="match status" value="6"/>
</dbReference>
<evidence type="ECO:0000259" key="8">
    <source>
        <dbReference type="PROSITE" id="PS50837"/>
    </source>
</evidence>
<dbReference type="InterPro" id="IPR029495">
    <property type="entry name" value="NACHT-assoc"/>
</dbReference>
<evidence type="ECO:0000256" key="5">
    <source>
        <dbReference type="ARBA" id="ARBA00022737"/>
    </source>
</evidence>
<name>A0A553QSX0_9TELE</name>
<dbReference type="InterPro" id="IPR027417">
    <property type="entry name" value="P-loop_NTPase"/>
</dbReference>
<dbReference type="InterPro" id="IPR001611">
    <property type="entry name" value="Leu-rich_rpt"/>
</dbReference>
<dbReference type="InterPro" id="IPR007111">
    <property type="entry name" value="NACHT_NTPase"/>
</dbReference>
<evidence type="ECO:0000256" key="2">
    <source>
        <dbReference type="ARBA" id="ARBA00008535"/>
    </source>
</evidence>
<dbReference type="EMBL" id="SRMA01025596">
    <property type="protein sequence ID" value="TRY92858.1"/>
    <property type="molecule type" value="Genomic_DNA"/>
</dbReference>
<dbReference type="InterPro" id="IPR041267">
    <property type="entry name" value="NLRP_HD2"/>
</dbReference>
<dbReference type="SMART" id="SM00368">
    <property type="entry name" value="LRR_RI"/>
    <property type="match status" value="10"/>
</dbReference>
<dbReference type="InterPro" id="IPR006703">
    <property type="entry name" value="G_AIG1"/>
</dbReference>
<dbReference type="Proteomes" id="UP000316079">
    <property type="component" value="Unassembled WGS sequence"/>
</dbReference>
<organism evidence="9 10">
    <name type="scientific">Danionella cerebrum</name>
    <dbReference type="NCBI Taxonomy" id="2873325"/>
    <lineage>
        <taxon>Eukaryota</taxon>
        <taxon>Metazoa</taxon>
        <taxon>Chordata</taxon>
        <taxon>Craniata</taxon>
        <taxon>Vertebrata</taxon>
        <taxon>Euteleostomi</taxon>
        <taxon>Actinopterygii</taxon>
        <taxon>Neopterygii</taxon>
        <taxon>Teleostei</taxon>
        <taxon>Ostariophysi</taxon>
        <taxon>Cypriniformes</taxon>
        <taxon>Danionidae</taxon>
        <taxon>Danioninae</taxon>
        <taxon>Danionella</taxon>
    </lineage>
</organism>
<feature type="domain" description="NACHT" evidence="8">
    <location>
        <begin position="337"/>
        <end position="469"/>
    </location>
</feature>